<dbReference type="EMBL" id="BARW01028922">
    <property type="protein sequence ID" value="GAJ04035.1"/>
    <property type="molecule type" value="Genomic_DNA"/>
</dbReference>
<name>X1VCR7_9ZZZZ</name>
<sequence>MQGKNKNLEDRIDELTTILKKVLKDQETIIPEHYWHNKDTMGAADRLQELFIEINQILDR</sequence>
<evidence type="ECO:0000313" key="1">
    <source>
        <dbReference type="EMBL" id="GAJ04035.1"/>
    </source>
</evidence>
<reference evidence="1" key="1">
    <citation type="journal article" date="2014" name="Front. Microbiol.">
        <title>High frequency of phylogenetically diverse reductive dehalogenase-homologous genes in deep subseafloor sedimentary metagenomes.</title>
        <authorList>
            <person name="Kawai M."/>
            <person name="Futagami T."/>
            <person name="Toyoda A."/>
            <person name="Takaki Y."/>
            <person name="Nishi S."/>
            <person name="Hori S."/>
            <person name="Arai W."/>
            <person name="Tsubouchi T."/>
            <person name="Morono Y."/>
            <person name="Uchiyama I."/>
            <person name="Ito T."/>
            <person name="Fujiyama A."/>
            <person name="Inagaki F."/>
            <person name="Takami H."/>
        </authorList>
    </citation>
    <scope>NUCLEOTIDE SEQUENCE</scope>
    <source>
        <strain evidence="1">Expedition CK06-06</strain>
    </source>
</reference>
<organism evidence="1">
    <name type="scientific">marine sediment metagenome</name>
    <dbReference type="NCBI Taxonomy" id="412755"/>
    <lineage>
        <taxon>unclassified sequences</taxon>
        <taxon>metagenomes</taxon>
        <taxon>ecological metagenomes</taxon>
    </lineage>
</organism>
<accession>X1VCR7</accession>
<gene>
    <name evidence="1" type="ORF">S12H4_46587</name>
</gene>
<comment type="caution">
    <text evidence="1">The sequence shown here is derived from an EMBL/GenBank/DDBJ whole genome shotgun (WGS) entry which is preliminary data.</text>
</comment>
<protein>
    <submittedName>
        <fullName evidence="1">Uncharacterized protein</fullName>
    </submittedName>
</protein>
<dbReference type="AlphaFoldDB" id="X1VCR7"/>
<proteinExistence type="predicted"/>